<dbReference type="AlphaFoldDB" id="A0A447T9J0"/>
<organism evidence="2 3">
    <name type="scientific">Chromobacterium violaceum</name>
    <dbReference type="NCBI Taxonomy" id="536"/>
    <lineage>
        <taxon>Bacteria</taxon>
        <taxon>Pseudomonadati</taxon>
        <taxon>Pseudomonadota</taxon>
        <taxon>Betaproteobacteria</taxon>
        <taxon>Neisseriales</taxon>
        <taxon>Chromobacteriaceae</taxon>
        <taxon>Chromobacterium</taxon>
    </lineage>
</organism>
<feature type="compositionally biased region" description="Basic and acidic residues" evidence="1">
    <location>
        <begin position="44"/>
        <end position="53"/>
    </location>
</feature>
<dbReference type="EMBL" id="LR134182">
    <property type="protein sequence ID" value="VEB41551.1"/>
    <property type="molecule type" value="Genomic_DNA"/>
</dbReference>
<name>A0A447T9J0_CHRVL</name>
<sequence>MLAFETRDEAAVHYLFEPDSFVPLAQVHTDAIRGVKVPAWSQHHPYDPDKDPLRQPAPEPEAPRRCTTTTPTTWARRKR</sequence>
<proteinExistence type="predicted"/>
<evidence type="ECO:0000256" key="1">
    <source>
        <dbReference type="SAM" id="MobiDB-lite"/>
    </source>
</evidence>
<reference evidence="2 3" key="1">
    <citation type="submission" date="2018-12" db="EMBL/GenBank/DDBJ databases">
        <authorList>
            <consortium name="Pathogen Informatics"/>
        </authorList>
    </citation>
    <scope>NUCLEOTIDE SEQUENCE [LARGE SCALE GENOMIC DNA]</scope>
    <source>
        <strain evidence="2 3">NCTC9695</strain>
    </source>
</reference>
<accession>A0A447T9J0</accession>
<dbReference type="Proteomes" id="UP000275777">
    <property type="component" value="Chromosome"/>
</dbReference>
<protein>
    <submittedName>
        <fullName evidence="2">Uncharacterized protein</fullName>
    </submittedName>
</protein>
<feature type="compositionally biased region" description="Low complexity" evidence="1">
    <location>
        <begin position="65"/>
        <end position="79"/>
    </location>
</feature>
<evidence type="ECO:0000313" key="2">
    <source>
        <dbReference type="EMBL" id="VEB41551.1"/>
    </source>
</evidence>
<feature type="region of interest" description="Disordered" evidence="1">
    <location>
        <begin position="39"/>
        <end position="79"/>
    </location>
</feature>
<evidence type="ECO:0000313" key="3">
    <source>
        <dbReference type="Proteomes" id="UP000275777"/>
    </source>
</evidence>
<gene>
    <name evidence="2" type="ORF">NCTC9695_01984</name>
</gene>